<dbReference type="InterPro" id="IPR050738">
    <property type="entry name" value="Sulfatase"/>
</dbReference>
<reference evidence="8" key="1">
    <citation type="submission" date="2016-10" db="EMBL/GenBank/DDBJ databases">
        <authorList>
            <person name="Varghese N."/>
            <person name="Submissions S."/>
        </authorList>
    </citation>
    <scope>NUCLEOTIDE SEQUENCE [LARGE SCALE GENOMIC DNA]</scope>
    <source>
        <strain evidence="8">DSM 18609</strain>
    </source>
</reference>
<evidence type="ECO:0000256" key="4">
    <source>
        <dbReference type="ARBA" id="ARBA00022837"/>
    </source>
</evidence>
<keyword evidence="8" id="KW-1185">Reference proteome</keyword>
<dbReference type="STRING" id="390242.SAMN04488024_105216"/>
<dbReference type="PANTHER" id="PTHR42693">
    <property type="entry name" value="ARYLSULFATASE FAMILY MEMBER"/>
    <property type="match status" value="1"/>
</dbReference>
<evidence type="ECO:0000313" key="7">
    <source>
        <dbReference type="EMBL" id="SDD35582.1"/>
    </source>
</evidence>
<dbReference type="InterPro" id="IPR024607">
    <property type="entry name" value="Sulfatase_CS"/>
</dbReference>
<feature type="domain" description="Sulfatase N-terminal" evidence="6">
    <location>
        <begin position="39"/>
        <end position="459"/>
    </location>
</feature>
<dbReference type="Pfam" id="PF00884">
    <property type="entry name" value="Sulfatase"/>
    <property type="match status" value="1"/>
</dbReference>
<proteinExistence type="inferred from homology"/>
<dbReference type="InterPro" id="IPR000917">
    <property type="entry name" value="Sulfatase_N"/>
</dbReference>
<dbReference type="GO" id="GO:0046872">
    <property type="term" value="F:metal ion binding"/>
    <property type="evidence" value="ECO:0007669"/>
    <property type="project" value="UniProtKB-KW"/>
</dbReference>
<evidence type="ECO:0000256" key="2">
    <source>
        <dbReference type="ARBA" id="ARBA00022723"/>
    </source>
</evidence>
<keyword evidence="4" id="KW-0106">Calcium</keyword>
<dbReference type="PROSITE" id="PS00149">
    <property type="entry name" value="SULFATASE_2"/>
    <property type="match status" value="1"/>
</dbReference>
<comment type="similarity">
    <text evidence="1">Belongs to the sulfatase family.</text>
</comment>
<dbReference type="Gene3D" id="3.40.720.10">
    <property type="entry name" value="Alkaline Phosphatase, subunit A"/>
    <property type="match status" value="1"/>
</dbReference>
<dbReference type="PANTHER" id="PTHR42693:SF53">
    <property type="entry name" value="ENDO-4-O-SULFATASE"/>
    <property type="match status" value="1"/>
</dbReference>
<dbReference type="CDD" id="cd16025">
    <property type="entry name" value="PAS_like"/>
    <property type="match status" value="1"/>
</dbReference>
<organism evidence="7 8">
    <name type="scientific">Pedobacter soli</name>
    <dbReference type="NCBI Taxonomy" id="390242"/>
    <lineage>
        <taxon>Bacteria</taxon>
        <taxon>Pseudomonadati</taxon>
        <taxon>Bacteroidota</taxon>
        <taxon>Sphingobacteriia</taxon>
        <taxon>Sphingobacteriales</taxon>
        <taxon>Sphingobacteriaceae</taxon>
        <taxon>Pedobacter</taxon>
    </lineage>
</organism>
<dbReference type="EMBL" id="FMZH01000005">
    <property type="protein sequence ID" value="SDD35582.1"/>
    <property type="molecule type" value="Genomic_DNA"/>
</dbReference>
<evidence type="ECO:0000259" key="6">
    <source>
        <dbReference type="Pfam" id="PF00884"/>
    </source>
</evidence>
<evidence type="ECO:0000256" key="1">
    <source>
        <dbReference type="ARBA" id="ARBA00008779"/>
    </source>
</evidence>
<evidence type="ECO:0000256" key="5">
    <source>
        <dbReference type="SAM" id="SignalP"/>
    </source>
</evidence>
<name>A0A1G6U2F3_9SPHI</name>
<dbReference type="AlphaFoldDB" id="A0A1G6U2F3"/>
<dbReference type="Gene3D" id="3.30.1120.10">
    <property type="match status" value="1"/>
</dbReference>
<dbReference type="SUPFAM" id="SSF53649">
    <property type="entry name" value="Alkaline phosphatase-like"/>
    <property type="match status" value="1"/>
</dbReference>
<gene>
    <name evidence="7" type="ORF">SAMN04488024_105216</name>
</gene>
<dbReference type="FunFam" id="3.40.720.10:FF:000047">
    <property type="entry name" value="Arylsulfatase"/>
    <property type="match status" value="1"/>
</dbReference>
<evidence type="ECO:0000313" key="8">
    <source>
        <dbReference type="Proteomes" id="UP000199455"/>
    </source>
</evidence>
<evidence type="ECO:0000256" key="3">
    <source>
        <dbReference type="ARBA" id="ARBA00022801"/>
    </source>
</evidence>
<keyword evidence="2" id="KW-0479">Metal-binding</keyword>
<dbReference type="InterPro" id="IPR017850">
    <property type="entry name" value="Alkaline_phosphatase_core_sf"/>
</dbReference>
<dbReference type="RefSeq" id="WP_090769165.1">
    <property type="nucleotide sequence ID" value="NZ_FMZH01000005.1"/>
</dbReference>
<sequence length="565" mass="63507">MKIYTKYSALALFASMAFFTAFKDGGKPQKKEVKADQRPNIIVILADDLGFSDIGCYGGEIKTPNIDYLASQGIRFRNFYNTSRCCPTRAALLTGLYNHNAGIGEMTQDRNIEGYRGALTKNAVTLAEVLKDAGYRTAMSGKWHVSNTVEQPTPQAQQDWLNHKTSFPLFSPIDQYPTNRGFEKFFGTLWGVVDFFDPFSLVSGTTPITEVPKDYYHTDAINDTASTYIREFSKGDKPFFLYVAENAPHWPLQAKPEDIAKYKDTYNVGWDAIREARYKRMVAMGLIDPKTAPLSRRKSSVNWENNPTKQFDEMAMAVHAAMIDRMDQGIGRIIKTLKETNQLDNTLIVFLSDNGASPEDAMRYGPGFDRPSQTRAGEKIAYPIYKKVMPGPQTSYTSIGPIWANVANTPYQLAKAQSYEGGVHTPMIAFWPKGITAKKGSYSDQVGHVMDFMRTFAELGKASYPTQYKGNTIKPMQGASLVPALKGKQVVGHHELFNEHFNARYVRAGDWKLVNLAGDSTWHLYNIKNDKTELKDLASQNPDRVKALNAKWQAWAKENHVLPKK</sequence>
<protein>
    <submittedName>
        <fullName evidence="7">Arylsulfatase</fullName>
    </submittedName>
</protein>
<dbReference type="GO" id="GO:0004065">
    <property type="term" value="F:arylsulfatase activity"/>
    <property type="evidence" value="ECO:0007669"/>
    <property type="project" value="TreeGrafter"/>
</dbReference>
<feature type="chain" id="PRO_5011500524" evidence="5">
    <location>
        <begin position="24"/>
        <end position="565"/>
    </location>
</feature>
<feature type="signal peptide" evidence="5">
    <location>
        <begin position="1"/>
        <end position="23"/>
    </location>
</feature>
<keyword evidence="5" id="KW-0732">Signal</keyword>
<accession>A0A1G6U2F3</accession>
<dbReference type="Proteomes" id="UP000199455">
    <property type="component" value="Unassembled WGS sequence"/>
</dbReference>
<keyword evidence="3" id="KW-0378">Hydrolase</keyword>